<dbReference type="SMART" id="SM01350">
    <property type="entry name" value="6PGD"/>
    <property type="match status" value="1"/>
</dbReference>
<keyword evidence="6" id="KW-1185">Reference proteome</keyword>
<dbReference type="InterPro" id="IPR013328">
    <property type="entry name" value="6PGD_dom2"/>
</dbReference>
<evidence type="ECO:0000256" key="3">
    <source>
        <dbReference type="ARBA" id="ARBA00023064"/>
    </source>
</evidence>
<dbReference type="Gene3D" id="1.10.1040.10">
    <property type="entry name" value="N-(1-d-carboxylethyl)-l-norvaline Dehydrogenase, domain 2"/>
    <property type="match status" value="1"/>
</dbReference>
<dbReference type="OrthoDB" id="9804542at2"/>
<name>A0A5A7S9Q5_9NOCA</name>
<dbReference type="PRINTS" id="PR00076">
    <property type="entry name" value="6PGDHDRGNASE"/>
</dbReference>
<protein>
    <submittedName>
        <fullName evidence="5">Decarboxylating 6-phosphogluconate dehydrogenase</fullName>
    </submittedName>
</protein>
<keyword evidence="2" id="KW-0560">Oxidoreductase</keyword>
<dbReference type="RefSeq" id="WP_149430139.1">
    <property type="nucleotide sequence ID" value="NZ_VLNY01000004.1"/>
</dbReference>
<gene>
    <name evidence="5" type="primary">gnd</name>
    <name evidence="5" type="ORF">FOY51_10220</name>
</gene>
<comment type="similarity">
    <text evidence="1">Belongs to the 6-phosphogluconate dehydrogenase family.</text>
</comment>
<reference evidence="5 6" key="1">
    <citation type="submission" date="2019-07" db="EMBL/GenBank/DDBJ databases">
        <title>Rhodococcus cavernicolus sp. nov., isolated from a cave.</title>
        <authorList>
            <person name="Lee S.D."/>
        </authorList>
    </citation>
    <scope>NUCLEOTIDE SEQUENCE [LARGE SCALE GENOMIC DNA]</scope>
    <source>
        <strain evidence="5 6">C1-24</strain>
    </source>
</reference>
<dbReference type="GO" id="GO:0050661">
    <property type="term" value="F:NADP binding"/>
    <property type="evidence" value="ECO:0007669"/>
    <property type="project" value="InterPro"/>
</dbReference>
<dbReference type="Proteomes" id="UP000322244">
    <property type="component" value="Unassembled WGS sequence"/>
</dbReference>
<dbReference type="EMBL" id="VLNY01000004">
    <property type="protein sequence ID" value="KAA0022880.1"/>
    <property type="molecule type" value="Genomic_DNA"/>
</dbReference>
<dbReference type="InterPro" id="IPR006183">
    <property type="entry name" value="Pgluconate_DH"/>
</dbReference>
<evidence type="ECO:0000259" key="4">
    <source>
        <dbReference type="SMART" id="SM01350"/>
    </source>
</evidence>
<feature type="domain" description="6-phosphogluconate dehydrogenase C-terminal" evidence="4">
    <location>
        <begin position="188"/>
        <end position="344"/>
    </location>
</feature>
<dbReference type="Pfam" id="PF00393">
    <property type="entry name" value="6PGD"/>
    <property type="match status" value="2"/>
</dbReference>
<dbReference type="Gene3D" id="3.40.50.720">
    <property type="entry name" value="NAD(P)-binding Rossmann-like Domain"/>
    <property type="match status" value="1"/>
</dbReference>
<dbReference type="InterPro" id="IPR006114">
    <property type="entry name" value="6PGDH_C"/>
</dbReference>
<evidence type="ECO:0000256" key="2">
    <source>
        <dbReference type="ARBA" id="ARBA00023002"/>
    </source>
</evidence>
<dbReference type="NCBIfam" id="NF007161">
    <property type="entry name" value="PRK09599.1"/>
    <property type="match status" value="1"/>
</dbReference>
<accession>A0A5A7S9Q5</accession>
<dbReference type="NCBIfam" id="TIGR00872">
    <property type="entry name" value="gnd_rel"/>
    <property type="match status" value="1"/>
</dbReference>
<sequence length="344" mass="36545">MQLGMVGLGRMGANIVRRIVKDGHTAVVFDTNADTVKSLEAEGEGGSIKGTTDLAEFVAALEKPRVAWVMIPAGITGKVIDQLAELLEEGDIIIDGGNSRYHEDIKRAKALQPKGIHYVDIGTSGGVFGLARGFCLMVGGETPQVEHLDSLLKSIAPGIGTAERTPGREGDPSTAEQGYLHCGPAGAGHFVKMVHNGIEYGAMAAYAEGLNILHKANIGSRSASEFSAEETPLEQPELYQYDIDVPEVTEVWRRGSVVASWLLDLTAAALHADPELKSFGGRVSDSGEGRWTIDAAIDEGVPVPVLAASLFQRFSSRGEALYADQVLSAMRHAFGGHNELPSKS</sequence>
<comment type="caution">
    <text evidence="5">The sequence shown here is derived from an EMBL/GenBank/DDBJ whole genome shotgun (WGS) entry which is preliminary data.</text>
</comment>
<dbReference type="PANTHER" id="PTHR11811">
    <property type="entry name" value="6-PHOSPHOGLUCONATE DEHYDROGENASE"/>
    <property type="match status" value="1"/>
</dbReference>
<evidence type="ECO:0000313" key="6">
    <source>
        <dbReference type="Proteomes" id="UP000322244"/>
    </source>
</evidence>
<dbReference type="InterPro" id="IPR036291">
    <property type="entry name" value="NAD(P)-bd_dom_sf"/>
</dbReference>
<organism evidence="5 6">
    <name type="scientific">Antrihabitans cavernicola</name>
    <dbReference type="NCBI Taxonomy" id="2495913"/>
    <lineage>
        <taxon>Bacteria</taxon>
        <taxon>Bacillati</taxon>
        <taxon>Actinomycetota</taxon>
        <taxon>Actinomycetes</taxon>
        <taxon>Mycobacteriales</taxon>
        <taxon>Nocardiaceae</taxon>
        <taxon>Antrihabitans</taxon>
    </lineage>
</organism>
<dbReference type="GO" id="GO:0006098">
    <property type="term" value="P:pentose-phosphate shunt"/>
    <property type="evidence" value="ECO:0007669"/>
    <property type="project" value="InterPro"/>
</dbReference>
<dbReference type="InterPro" id="IPR004849">
    <property type="entry name" value="6DGDH_YqeC"/>
</dbReference>
<dbReference type="SUPFAM" id="SSF48179">
    <property type="entry name" value="6-phosphogluconate dehydrogenase C-terminal domain-like"/>
    <property type="match status" value="1"/>
</dbReference>
<dbReference type="SUPFAM" id="SSF51735">
    <property type="entry name" value="NAD(P)-binding Rossmann-fold domains"/>
    <property type="match status" value="1"/>
</dbReference>
<proteinExistence type="inferred from homology"/>
<dbReference type="GO" id="GO:0004616">
    <property type="term" value="F:phosphogluconate dehydrogenase (decarboxylating) activity"/>
    <property type="evidence" value="ECO:0007669"/>
    <property type="project" value="InterPro"/>
</dbReference>
<dbReference type="InterPro" id="IPR008927">
    <property type="entry name" value="6-PGluconate_DH-like_C_sf"/>
</dbReference>
<dbReference type="Pfam" id="PF03446">
    <property type="entry name" value="NAD_binding_2"/>
    <property type="match status" value="1"/>
</dbReference>
<dbReference type="AlphaFoldDB" id="A0A5A7S9Q5"/>
<keyword evidence="3" id="KW-0311">Gluconate utilization</keyword>
<evidence type="ECO:0000256" key="1">
    <source>
        <dbReference type="ARBA" id="ARBA00008419"/>
    </source>
</evidence>
<dbReference type="GO" id="GO:0019521">
    <property type="term" value="P:D-gluconate metabolic process"/>
    <property type="evidence" value="ECO:0007669"/>
    <property type="project" value="UniProtKB-KW"/>
</dbReference>
<evidence type="ECO:0000313" key="5">
    <source>
        <dbReference type="EMBL" id="KAA0022880.1"/>
    </source>
</evidence>
<dbReference type="InterPro" id="IPR006115">
    <property type="entry name" value="6PGDH_NADP-bd"/>
</dbReference>